<dbReference type="AlphaFoldDB" id="A0A1N6JWE4"/>
<dbReference type="RefSeq" id="WP_254368960.1">
    <property type="nucleotide sequence ID" value="NZ_FSRM01000002.1"/>
</dbReference>
<reference evidence="4 5" key="1">
    <citation type="submission" date="2016-11" db="EMBL/GenBank/DDBJ databases">
        <authorList>
            <person name="Jaros S."/>
            <person name="Januszkiewicz K."/>
            <person name="Wedrychowicz H."/>
        </authorList>
    </citation>
    <scope>NUCLEOTIDE SEQUENCE [LARGE SCALE GENOMIC DNA]</scope>
    <source>
        <strain evidence="4 5">GAS86</strain>
    </source>
</reference>
<organism evidence="4 5">
    <name type="scientific">Paraburkholderia phenazinium</name>
    <dbReference type="NCBI Taxonomy" id="60549"/>
    <lineage>
        <taxon>Bacteria</taxon>
        <taxon>Pseudomonadati</taxon>
        <taxon>Pseudomonadota</taxon>
        <taxon>Betaproteobacteria</taxon>
        <taxon>Burkholderiales</taxon>
        <taxon>Burkholderiaceae</taxon>
        <taxon>Paraburkholderia</taxon>
    </lineage>
</organism>
<dbReference type="SUPFAM" id="SSF51735">
    <property type="entry name" value="NAD(P)-binding Rossmann-fold domains"/>
    <property type="match status" value="1"/>
</dbReference>
<feature type="domain" description="D-isomer specific 2-hydroxyacid dehydrogenase NAD-binding" evidence="3">
    <location>
        <begin position="116"/>
        <end position="299"/>
    </location>
</feature>
<dbReference type="InterPro" id="IPR036291">
    <property type="entry name" value="NAD(P)-bd_dom_sf"/>
</dbReference>
<dbReference type="Pfam" id="PF02826">
    <property type="entry name" value="2-Hacid_dh_C"/>
    <property type="match status" value="1"/>
</dbReference>
<keyword evidence="2" id="KW-0520">NAD</keyword>
<accession>A0A1N6JWE4</accession>
<dbReference type="Proteomes" id="UP000184693">
    <property type="component" value="Unassembled WGS sequence"/>
</dbReference>
<dbReference type="EMBL" id="FSRM01000002">
    <property type="protein sequence ID" value="SIO48539.1"/>
    <property type="molecule type" value="Genomic_DNA"/>
</dbReference>
<dbReference type="Gene3D" id="3.40.50.720">
    <property type="entry name" value="NAD(P)-binding Rossmann-like Domain"/>
    <property type="match status" value="2"/>
</dbReference>
<evidence type="ECO:0000313" key="5">
    <source>
        <dbReference type="Proteomes" id="UP000184693"/>
    </source>
</evidence>
<evidence type="ECO:0000259" key="3">
    <source>
        <dbReference type="Pfam" id="PF02826"/>
    </source>
</evidence>
<dbReference type="CDD" id="cd05300">
    <property type="entry name" value="2-Hacid_dh_1"/>
    <property type="match status" value="1"/>
</dbReference>
<dbReference type="GO" id="GO:0051287">
    <property type="term" value="F:NAD binding"/>
    <property type="evidence" value="ECO:0007669"/>
    <property type="project" value="InterPro"/>
</dbReference>
<dbReference type="InterPro" id="IPR006140">
    <property type="entry name" value="D-isomer_DH_NAD-bd"/>
</dbReference>
<protein>
    <submittedName>
        <fullName evidence="4">Phosphoglycerate dehydrogenase</fullName>
    </submittedName>
</protein>
<gene>
    <name evidence="4" type="ORF">SAMN05444168_5226</name>
</gene>
<keyword evidence="1" id="KW-0560">Oxidoreductase</keyword>
<dbReference type="GO" id="GO:0016491">
    <property type="term" value="F:oxidoreductase activity"/>
    <property type="evidence" value="ECO:0007669"/>
    <property type="project" value="UniProtKB-KW"/>
</dbReference>
<dbReference type="PANTHER" id="PTHR43333">
    <property type="entry name" value="2-HACID_DH_C DOMAIN-CONTAINING PROTEIN"/>
    <property type="match status" value="1"/>
</dbReference>
<proteinExistence type="predicted"/>
<evidence type="ECO:0000256" key="1">
    <source>
        <dbReference type="ARBA" id="ARBA00023002"/>
    </source>
</evidence>
<evidence type="ECO:0000313" key="4">
    <source>
        <dbReference type="EMBL" id="SIO48539.1"/>
    </source>
</evidence>
<evidence type="ECO:0000256" key="2">
    <source>
        <dbReference type="ARBA" id="ARBA00023027"/>
    </source>
</evidence>
<sequence length="337" mass="36095">MDILLSRSAAERLGGAIANVLGDTAYRIVTPDEPHRGRADIAFISRDVTGRSTKTDLTAELQAFYKVLRESPRLAWVHTHSSGADRPIFPELLQRGVTVTTSSGANAGVVAQSALGGMLALARRFSRLYEAQHRHAWEPLLGEASPSDLAGQNALIVGYGPIGQRLARLLGVLEMNVTVVRRESGAGGAAGAETSGTVRTISFGQLDDALPHTDWLILACPLTPLTTRLIDARRIASLPSRAYLVNVARGEVVAQSALIEALARGALAGAWLDVFEREPLDAASPLWDLPNVLISPHTAGHSDSYYDAVGRIWLDNLARWQRGAPLVNAVPPQFAVV</sequence>
<name>A0A1N6JWE4_9BURK</name>
<dbReference type="PANTHER" id="PTHR43333:SF1">
    <property type="entry name" value="D-ISOMER SPECIFIC 2-HYDROXYACID DEHYDROGENASE NAD-BINDING DOMAIN-CONTAINING PROTEIN"/>
    <property type="match status" value="1"/>
</dbReference>